<keyword evidence="1" id="KW-0812">Transmembrane</keyword>
<keyword evidence="1" id="KW-0472">Membrane</keyword>
<feature type="transmembrane region" description="Helical" evidence="1">
    <location>
        <begin position="45"/>
        <end position="64"/>
    </location>
</feature>
<dbReference type="KEGG" id="tva:75639190"/>
<protein>
    <submittedName>
        <fullName evidence="2">Uncharacterized protein</fullName>
    </submittedName>
</protein>
<reference evidence="2" key="1">
    <citation type="submission" date="2006-10" db="EMBL/GenBank/DDBJ databases">
        <authorList>
            <person name="Amadeo P."/>
            <person name="Zhao Q."/>
            <person name="Wortman J."/>
            <person name="Fraser-Liggett C."/>
            <person name="Carlton J."/>
        </authorList>
    </citation>
    <scope>NUCLEOTIDE SEQUENCE</scope>
    <source>
        <strain evidence="2">G3</strain>
    </source>
</reference>
<evidence type="ECO:0000313" key="2">
    <source>
        <dbReference type="EMBL" id="EAY00058.1"/>
    </source>
</evidence>
<dbReference type="VEuPathDB" id="TrichDB:TVAG_196180"/>
<dbReference type="VEuPathDB" id="TrichDB:TVAGG3_0088560"/>
<dbReference type="RefSeq" id="XP_001312987.1">
    <property type="nucleotide sequence ID" value="XM_001312986.1"/>
</dbReference>
<keyword evidence="3" id="KW-1185">Reference proteome</keyword>
<evidence type="ECO:0000313" key="3">
    <source>
        <dbReference type="Proteomes" id="UP000001542"/>
    </source>
</evidence>
<dbReference type="InParanoid" id="A2F4V0"/>
<sequence length="189" mass="21663">MFLIISIGYIFSNSYYYIFPAVFSILYGILFFSKPFITNELLSSSSYISALTLAATILCFSLISKYISQTSIITLNIGVAIPITFYFRWTVSRLKKKSRTLIRDQNFVELCKTPKDAALYYVYAAMQGCSNVYDCSHVESLQMKFGEDTYVSYFLCMSEMSLHKFPKNVVTKPSGFLKTDLIFVNYTKD</sequence>
<feature type="transmembrane region" description="Helical" evidence="1">
    <location>
        <begin position="15"/>
        <end position="33"/>
    </location>
</feature>
<gene>
    <name evidence="2" type="ORF">TVAG_196180</name>
</gene>
<dbReference type="AlphaFoldDB" id="A2F4V0"/>
<dbReference type="Proteomes" id="UP000001542">
    <property type="component" value="Unassembled WGS sequence"/>
</dbReference>
<proteinExistence type="predicted"/>
<organism evidence="2 3">
    <name type="scientific">Trichomonas vaginalis (strain ATCC PRA-98 / G3)</name>
    <dbReference type="NCBI Taxonomy" id="412133"/>
    <lineage>
        <taxon>Eukaryota</taxon>
        <taxon>Metamonada</taxon>
        <taxon>Parabasalia</taxon>
        <taxon>Trichomonadida</taxon>
        <taxon>Trichomonadidae</taxon>
        <taxon>Trichomonas</taxon>
    </lineage>
</organism>
<reference evidence="2" key="2">
    <citation type="journal article" date="2007" name="Science">
        <title>Draft genome sequence of the sexually transmitted pathogen Trichomonas vaginalis.</title>
        <authorList>
            <person name="Carlton J.M."/>
            <person name="Hirt R.P."/>
            <person name="Silva J.C."/>
            <person name="Delcher A.L."/>
            <person name="Schatz M."/>
            <person name="Zhao Q."/>
            <person name="Wortman J.R."/>
            <person name="Bidwell S.L."/>
            <person name="Alsmark U.C.M."/>
            <person name="Besteiro S."/>
            <person name="Sicheritz-Ponten T."/>
            <person name="Noel C.J."/>
            <person name="Dacks J.B."/>
            <person name="Foster P.G."/>
            <person name="Simillion C."/>
            <person name="Van de Peer Y."/>
            <person name="Miranda-Saavedra D."/>
            <person name="Barton G.J."/>
            <person name="Westrop G.D."/>
            <person name="Mueller S."/>
            <person name="Dessi D."/>
            <person name="Fiori P.L."/>
            <person name="Ren Q."/>
            <person name="Paulsen I."/>
            <person name="Zhang H."/>
            <person name="Bastida-Corcuera F.D."/>
            <person name="Simoes-Barbosa A."/>
            <person name="Brown M.T."/>
            <person name="Hayes R.D."/>
            <person name="Mukherjee M."/>
            <person name="Okumura C.Y."/>
            <person name="Schneider R."/>
            <person name="Smith A.J."/>
            <person name="Vanacova S."/>
            <person name="Villalvazo M."/>
            <person name="Haas B.J."/>
            <person name="Pertea M."/>
            <person name="Feldblyum T.V."/>
            <person name="Utterback T.R."/>
            <person name="Shu C.L."/>
            <person name="Osoegawa K."/>
            <person name="de Jong P.J."/>
            <person name="Hrdy I."/>
            <person name="Horvathova L."/>
            <person name="Zubacova Z."/>
            <person name="Dolezal P."/>
            <person name="Malik S.B."/>
            <person name="Logsdon J.M. Jr."/>
            <person name="Henze K."/>
            <person name="Gupta A."/>
            <person name="Wang C.C."/>
            <person name="Dunne R.L."/>
            <person name="Upcroft J.A."/>
            <person name="Upcroft P."/>
            <person name="White O."/>
            <person name="Salzberg S.L."/>
            <person name="Tang P."/>
            <person name="Chiu C.-H."/>
            <person name="Lee Y.-S."/>
            <person name="Embley T.M."/>
            <person name="Coombs G.H."/>
            <person name="Mottram J.C."/>
            <person name="Tachezy J."/>
            <person name="Fraser-Liggett C.M."/>
            <person name="Johnson P.J."/>
        </authorList>
    </citation>
    <scope>NUCLEOTIDE SEQUENCE [LARGE SCALE GENOMIC DNA]</scope>
    <source>
        <strain evidence="2">G3</strain>
    </source>
</reference>
<feature type="transmembrane region" description="Helical" evidence="1">
    <location>
        <begin position="70"/>
        <end position="89"/>
    </location>
</feature>
<keyword evidence="1" id="KW-1133">Transmembrane helix</keyword>
<name>A2F4V0_TRIV3</name>
<evidence type="ECO:0000256" key="1">
    <source>
        <dbReference type="SAM" id="Phobius"/>
    </source>
</evidence>
<dbReference type="EMBL" id="DS113615">
    <property type="protein sequence ID" value="EAY00058.1"/>
    <property type="molecule type" value="Genomic_DNA"/>
</dbReference>
<accession>A2F4V0</accession>